<protein>
    <submittedName>
        <fullName evidence="1">Uncharacterized protein</fullName>
    </submittedName>
</protein>
<evidence type="ECO:0000313" key="1">
    <source>
        <dbReference type="EMBL" id="PTL40183.1"/>
    </source>
</evidence>
<dbReference type="AlphaFoldDB" id="A0A2T4U9V3"/>
<dbReference type="EMBL" id="PZJJ01000002">
    <property type="protein sequence ID" value="PTL40183.1"/>
    <property type="molecule type" value="Genomic_DNA"/>
</dbReference>
<sequence length="125" mass="14592">MIHASHIEENEGTLIVRTDVTLPFHGLEAEGRMLVDSDGGAFVYLLGHGEEFVHLRFEENTWNEIHTYRQTEKPIYVSTGIKPVELEDFWTEIDFLLDNIRGNQNYGKEFVNKIEKIFMEDSMEE</sequence>
<gene>
    <name evidence="1" type="ORF">C6Y45_02040</name>
</gene>
<reference evidence="1 2" key="1">
    <citation type="submission" date="2018-03" db="EMBL/GenBank/DDBJ databases">
        <title>Alkalicoccus saliphilus sp. nov., isolated from a mineral pool.</title>
        <authorList>
            <person name="Zhao B."/>
        </authorList>
    </citation>
    <scope>NUCLEOTIDE SEQUENCE [LARGE SCALE GENOMIC DNA]</scope>
    <source>
        <strain evidence="1 2">6AG</strain>
    </source>
</reference>
<dbReference type="OrthoDB" id="2966478at2"/>
<dbReference type="Pfam" id="PF19785">
    <property type="entry name" value="UPF0738"/>
    <property type="match status" value="1"/>
</dbReference>
<dbReference type="Proteomes" id="UP000240509">
    <property type="component" value="Unassembled WGS sequence"/>
</dbReference>
<dbReference type="RefSeq" id="WP_107583360.1">
    <property type="nucleotide sequence ID" value="NZ_PZJJ01000002.1"/>
</dbReference>
<comment type="caution">
    <text evidence="1">The sequence shown here is derived from an EMBL/GenBank/DDBJ whole genome shotgun (WGS) entry which is preliminary data.</text>
</comment>
<dbReference type="InterPro" id="IPR020908">
    <property type="entry name" value="UPF0738"/>
</dbReference>
<evidence type="ECO:0000313" key="2">
    <source>
        <dbReference type="Proteomes" id="UP000240509"/>
    </source>
</evidence>
<keyword evidence="2" id="KW-1185">Reference proteome</keyword>
<proteinExistence type="predicted"/>
<organism evidence="1 2">
    <name type="scientific">Alkalicoccus saliphilus</name>
    <dbReference type="NCBI Taxonomy" id="200989"/>
    <lineage>
        <taxon>Bacteria</taxon>
        <taxon>Bacillati</taxon>
        <taxon>Bacillota</taxon>
        <taxon>Bacilli</taxon>
        <taxon>Bacillales</taxon>
        <taxon>Bacillaceae</taxon>
        <taxon>Alkalicoccus</taxon>
    </lineage>
</organism>
<name>A0A2T4U9V3_9BACI</name>
<accession>A0A2T4U9V3</accession>